<protein>
    <submittedName>
        <fullName evidence="2">G1/S-specific cyclin Pcl5</fullName>
    </submittedName>
</protein>
<dbReference type="GO" id="GO:0019901">
    <property type="term" value="F:protein kinase binding"/>
    <property type="evidence" value="ECO:0007669"/>
    <property type="project" value="InterPro"/>
</dbReference>
<dbReference type="GO" id="GO:0016538">
    <property type="term" value="F:cyclin-dependent protein serine/threonine kinase regulator activity"/>
    <property type="evidence" value="ECO:0007669"/>
    <property type="project" value="TreeGrafter"/>
</dbReference>
<gene>
    <name evidence="2" type="ORF">MKZ38_006626</name>
</gene>
<feature type="region of interest" description="Disordered" evidence="1">
    <location>
        <begin position="584"/>
        <end position="609"/>
    </location>
</feature>
<dbReference type="AlphaFoldDB" id="A0AAD5RJR2"/>
<proteinExistence type="predicted"/>
<organism evidence="2 3">
    <name type="scientific">Zalerion maritima</name>
    <dbReference type="NCBI Taxonomy" id="339359"/>
    <lineage>
        <taxon>Eukaryota</taxon>
        <taxon>Fungi</taxon>
        <taxon>Dikarya</taxon>
        <taxon>Ascomycota</taxon>
        <taxon>Pezizomycotina</taxon>
        <taxon>Sordariomycetes</taxon>
        <taxon>Lulworthiomycetidae</taxon>
        <taxon>Lulworthiales</taxon>
        <taxon>Lulworthiaceae</taxon>
        <taxon>Zalerion</taxon>
    </lineage>
</organism>
<evidence type="ECO:0000256" key="1">
    <source>
        <dbReference type="SAM" id="MobiDB-lite"/>
    </source>
</evidence>
<dbReference type="CDD" id="cd20557">
    <property type="entry name" value="CYCLIN_ScPCL1-like"/>
    <property type="match status" value="1"/>
</dbReference>
<feature type="region of interest" description="Disordered" evidence="1">
    <location>
        <begin position="41"/>
        <end position="69"/>
    </location>
</feature>
<reference evidence="2" key="1">
    <citation type="submission" date="2022-07" db="EMBL/GenBank/DDBJ databases">
        <title>Draft genome sequence of Zalerion maritima ATCC 34329, a (micro)plastics degrading marine fungus.</title>
        <authorList>
            <person name="Paco A."/>
            <person name="Goncalves M.F.M."/>
            <person name="Rocha-Santos T.A.P."/>
            <person name="Alves A."/>
        </authorList>
    </citation>
    <scope>NUCLEOTIDE SEQUENCE</scope>
    <source>
        <strain evidence="2">ATCC 34329</strain>
    </source>
</reference>
<comment type="caution">
    <text evidence="2">The sequence shown here is derived from an EMBL/GenBank/DDBJ whole genome shotgun (WGS) entry which is preliminary data.</text>
</comment>
<dbReference type="InterPro" id="IPR013922">
    <property type="entry name" value="Cyclin_PHO80-like"/>
</dbReference>
<dbReference type="GO" id="GO:0005634">
    <property type="term" value="C:nucleus"/>
    <property type="evidence" value="ECO:0007669"/>
    <property type="project" value="TreeGrafter"/>
</dbReference>
<name>A0AAD5RJR2_9PEZI</name>
<keyword evidence="3" id="KW-1185">Reference proteome</keyword>
<dbReference type="Proteomes" id="UP001201980">
    <property type="component" value="Unassembled WGS sequence"/>
</dbReference>
<sequence>MTMMQCGENNGSPAYIKSLLCNSAPYASSLATLASASSQSVCSDSSSQASDDSSSTSASSVSSSDSDSCDSYCPQSARLHRTAEPCDRPLSFSSPQWKQTVTQAAPEATILPDRRSNPRRTASRSGCPPPLVRQSDRKVNFVDSLVDSSTQIVETIWPLSSVACRSEMGSKGVLPLRTFIQETLRRSRTSYSTLQVALYYLILVKPHVPTHDFTMEQRDDVHSSRILQCGRRMFLAALILASKYLQDRNFSARAWSKISGLNTLEINQNEIAFLVAVNWKLHISDDVFQRWTEIVLKFTPHPQPPSPGASPLQQMCEPLGLDWRQVIRKLNPELDNVEGLVTLSPKPKREVVTPPTRAAMPLAQAESMDVASPIPRAYSAPLVMEPTPVTVYNTSGHLAPALGLLPTPRLTPQSSAYNTPAVSAASMMLSGKSSMGMAMAQASTIGAAQNFERWAVSNTSSPQCYVPARGSSLANSVSTASSPESMISDLSRTSRSSSISSASSLASAPSIKLDVQARCRYAKLCNERYMRPTVIAPVPEAYEENCFTSSPESYDCNGGKDVYDYDDLSGATDAARTLQSLAYTHPSMPLASPKRAGSKRSRTNSVDNGLQDNVRDLLRGSYDGESVWSGSLVRPRGILSNERAVQVPVRSPYRSGSKRLCCSAEALQGYTRLPSMHPVVGGVGGPGMWKGILDD</sequence>
<dbReference type="Pfam" id="PF08613">
    <property type="entry name" value="Cyclin"/>
    <property type="match status" value="1"/>
</dbReference>
<accession>A0AAD5RJR2</accession>
<dbReference type="Gene3D" id="1.10.472.10">
    <property type="entry name" value="Cyclin-like"/>
    <property type="match status" value="1"/>
</dbReference>
<evidence type="ECO:0000313" key="2">
    <source>
        <dbReference type="EMBL" id="KAJ2895372.1"/>
    </source>
</evidence>
<feature type="region of interest" description="Disordered" evidence="1">
    <location>
        <begin position="84"/>
        <end position="133"/>
    </location>
</feature>
<evidence type="ECO:0000313" key="3">
    <source>
        <dbReference type="Proteomes" id="UP001201980"/>
    </source>
</evidence>
<dbReference type="PANTHER" id="PTHR15615:SF36">
    <property type="entry name" value="PHO85 CYCLIN-5"/>
    <property type="match status" value="1"/>
</dbReference>
<dbReference type="PANTHER" id="PTHR15615">
    <property type="match status" value="1"/>
</dbReference>
<dbReference type="GO" id="GO:0000307">
    <property type="term" value="C:cyclin-dependent protein kinase holoenzyme complex"/>
    <property type="evidence" value="ECO:0007669"/>
    <property type="project" value="TreeGrafter"/>
</dbReference>
<dbReference type="EMBL" id="JAKWBI020000408">
    <property type="protein sequence ID" value="KAJ2895372.1"/>
    <property type="molecule type" value="Genomic_DNA"/>
</dbReference>
<feature type="compositionally biased region" description="Polar residues" evidence="1">
    <location>
        <begin position="91"/>
        <end position="103"/>
    </location>
</feature>